<dbReference type="InterPro" id="IPR050282">
    <property type="entry name" value="Cycloisomerase_2"/>
</dbReference>
<dbReference type="PANTHER" id="PTHR30344">
    <property type="entry name" value="6-PHOSPHOGLUCONOLACTONASE-RELATED"/>
    <property type="match status" value="1"/>
</dbReference>
<dbReference type="PANTHER" id="PTHR30344:SF1">
    <property type="entry name" value="6-PHOSPHOGLUCONOLACTONASE"/>
    <property type="match status" value="1"/>
</dbReference>
<dbReference type="Gene3D" id="2.130.10.10">
    <property type="entry name" value="YVTN repeat-like/Quinoprotein amine dehydrogenase"/>
    <property type="match status" value="1"/>
</dbReference>
<proteinExistence type="inferred from homology"/>
<keyword evidence="2" id="KW-0119">Carbohydrate metabolism</keyword>
<gene>
    <name evidence="3" type="primary">pgl_2</name>
    <name evidence="3" type="ORF">I41_33800</name>
</gene>
<comment type="similarity">
    <text evidence="1">Belongs to the cycloisomerase 2 family.</text>
</comment>
<dbReference type="InterPro" id="IPR015943">
    <property type="entry name" value="WD40/YVTN_repeat-like_dom_sf"/>
</dbReference>
<dbReference type="InterPro" id="IPR019405">
    <property type="entry name" value="Lactonase_7-beta_prop"/>
</dbReference>
<dbReference type="SUPFAM" id="SSF51004">
    <property type="entry name" value="C-terminal (heme d1) domain of cytochrome cd1-nitrite reductase"/>
    <property type="match status" value="1"/>
</dbReference>
<evidence type="ECO:0000313" key="4">
    <source>
        <dbReference type="Proteomes" id="UP000317909"/>
    </source>
</evidence>
<evidence type="ECO:0000313" key="3">
    <source>
        <dbReference type="EMBL" id="QDT74185.1"/>
    </source>
</evidence>
<dbReference type="RefSeq" id="WP_145433968.1">
    <property type="nucleotide sequence ID" value="NZ_CP036339.1"/>
</dbReference>
<organism evidence="3 4">
    <name type="scientific">Lacipirellula limnantheis</name>
    <dbReference type="NCBI Taxonomy" id="2528024"/>
    <lineage>
        <taxon>Bacteria</taxon>
        <taxon>Pseudomonadati</taxon>
        <taxon>Planctomycetota</taxon>
        <taxon>Planctomycetia</taxon>
        <taxon>Pirellulales</taxon>
        <taxon>Lacipirellulaceae</taxon>
        <taxon>Lacipirellula</taxon>
    </lineage>
</organism>
<dbReference type="AlphaFoldDB" id="A0A517U0P9"/>
<dbReference type="Pfam" id="PF10282">
    <property type="entry name" value="Lactonase"/>
    <property type="match status" value="1"/>
</dbReference>
<dbReference type="EMBL" id="CP036339">
    <property type="protein sequence ID" value="QDT74185.1"/>
    <property type="molecule type" value="Genomic_DNA"/>
</dbReference>
<evidence type="ECO:0000256" key="1">
    <source>
        <dbReference type="ARBA" id="ARBA00005564"/>
    </source>
</evidence>
<keyword evidence="3" id="KW-0378">Hydrolase</keyword>
<evidence type="ECO:0000256" key="2">
    <source>
        <dbReference type="ARBA" id="ARBA00022526"/>
    </source>
</evidence>
<dbReference type="KEGG" id="llh:I41_33800"/>
<dbReference type="GO" id="GO:0005829">
    <property type="term" value="C:cytosol"/>
    <property type="evidence" value="ECO:0007669"/>
    <property type="project" value="TreeGrafter"/>
</dbReference>
<protein>
    <submittedName>
        <fullName evidence="3">6-phosphogluconolactonase</fullName>
        <ecNumber evidence="3">3.1.1.31</ecNumber>
    </submittedName>
</protein>
<dbReference type="GO" id="GO:0017057">
    <property type="term" value="F:6-phosphogluconolactonase activity"/>
    <property type="evidence" value="ECO:0007669"/>
    <property type="project" value="UniProtKB-EC"/>
</dbReference>
<sequence length="387" mass="40244">MSFHALIGRYFALALLAVLPAGTLLGADPATALRIYIGTYTGSSGSQGIYQAELNVADGALKLVGLAGEAKNPSFIALPPSAKFLYAVSEVDDYDDSRGGALSAFAVDAATGNLELLNHQSSGGAGPCFVSLDKSGKHALVANYGGGSVAVLPIDAAGKLQPASCFIQQEGSGPDKSRQEGPHAHCIKLDAANRFALACDLGADKVFIYRFDPASGKLTVADQPWMETEPAAGPRHLAFHPSGKWVYVVNELNSTLTAAAYDGEAGTLKRLQSLSTIPAGGVPGNSGAEVVAHPNGKFVYSSNRGDNSIAMFAIDRQTGKLTSLGQHPVGGKTPRNFNIDPSGKFLLAAAQDSDRIVVHAIDQATGKLTQTEHSIDVPMPVCIKFAP</sequence>
<dbReference type="InterPro" id="IPR011048">
    <property type="entry name" value="Haem_d1_sf"/>
</dbReference>
<dbReference type="FunFam" id="2.130.10.10:FF:000306">
    <property type="entry name" value="3-carboxymuconate cyclase"/>
    <property type="match status" value="1"/>
</dbReference>
<dbReference type="OrthoDB" id="9790815at2"/>
<accession>A0A517U0P9</accession>
<keyword evidence="2" id="KW-0313">Glucose metabolism</keyword>
<dbReference type="EC" id="3.1.1.31" evidence="3"/>
<dbReference type="GO" id="GO:0006006">
    <property type="term" value="P:glucose metabolic process"/>
    <property type="evidence" value="ECO:0007669"/>
    <property type="project" value="UniProtKB-KW"/>
</dbReference>
<reference evidence="3 4" key="1">
    <citation type="submission" date="2019-02" db="EMBL/GenBank/DDBJ databases">
        <title>Deep-cultivation of Planctomycetes and their phenomic and genomic characterization uncovers novel biology.</title>
        <authorList>
            <person name="Wiegand S."/>
            <person name="Jogler M."/>
            <person name="Boedeker C."/>
            <person name="Pinto D."/>
            <person name="Vollmers J."/>
            <person name="Rivas-Marin E."/>
            <person name="Kohn T."/>
            <person name="Peeters S.H."/>
            <person name="Heuer A."/>
            <person name="Rast P."/>
            <person name="Oberbeckmann S."/>
            <person name="Bunk B."/>
            <person name="Jeske O."/>
            <person name="Meyerdierks A."/>
            <person name="Storesund J.E."/>
            <person name="Kallscheuer N."/>
            <person name="Luecker S."/>
            <person name="Lage O.M."/>
            <person name="Pohl T."/>
            <person name="Merkel B.J."/>
            <person name="Hornburger P."/>
            <person name="Mueller R.-W."/>
            <person name="Bruemmer F."/>
            <person name="Labrenz M."/>
            <person name="Spormann A.M."/>
            <person name="Op den Camp H."/>
            <person name="Overmann J."/>
            <person name="Amann R."/>
            <person name="Jetten M.S.M."/>
            <person name="Mascher T."/>
            <person name="Medema M.H."/>
            <person name="Devos D.P."/>
            <person name="Kaster A.-K."/>
            <person name="Ovreas L."/>
            <person name="Rohde M."/>
            <person name="Galperin M.Y."/>
            <person name="Jogler C."/>
        </authorList>
    </citation>
    <scope>NUCLEOTIDE SEQUENCE [LARGE SCALE GENOMIC DNA]</scope>
    <source>
        <strain evidence="3 4">I41</strain>
    </source>
</reference>
<keyword evidence="4" id="KW-1185">Reference proteome</keyword>
<dbReference type="Proteomes" id="UP000317909">
    <property type="component" value="Chromosome"/>
</dbReference>
<name>A0A517U0P9_9BACT</name>